<keyword evidence="6" id="KW-1185">Reference proteome</keyword>
<keyword evidence="2" id="KW-0238">DNA-binding</keyword>
<dbReference type="RefSeq" id="WP_187948956.1">
    <property type="nucleotide sequence ID" value="NZ_WNJQ01000007.1"/>
</dbReference>
<reference evidence="5 6" key="1">
    <citation type="journal article" date="2020" name="Microorganisms">
        <title>New Insight into Antimicrobial Compounds from Food and Marine-Sourced Carnobacterium Species through Phenotype and Genome Analyses.</title>
        <authorList>
            <person name="Begrem S."/>
            <person name="Ivaniuk F."/>
            <person name="Gigout-Chevalier F."/>
            <person name="Kolypczuk L."/>
            <person name="Bonnetot S."/>
            <person name="Leroi F."/>
            <person name="Grovel O."/>
            <person name="Delbarre-Ladrat C."/>
            <person name="Passerini D."/>
        </authorList>
    </citation>
    <scope>NUCLEOTIDE SEQUENCE [LARGE SCALE GENOMIC DNA]</scope>
    <source>
        <strain evidence="5 6">MIP2551</strain>
    </source>
</reference>
<evidence type="ECO:0000313" key="6">
    <source>
        <dbReference type="Proteomes" id="UP000638836"/>
    </source>
</evidence>
<dbReference type="SUPFAM" id="SSF46785">
    <property type="entry name" value="Winged helix' DNA-binding domain"/>
    <property type="match status" value="1"/>
</dbReference>
<proteinExistence type="predicted"/>
<evidence type="ECO:0000313" key="5">
    <source>
        <dbReference type="EMBL" id="MBC9825845.1"/>
    </source>
</evidence>
<dbReference type="CDD" id="cd07377">
    <property type="entry name" value="WHTH_GntR"/>
    <property type="match status" value="1"/>
</dbReference>
<evidence type="ECO:0000256" key="3">
    <source>
        <dbReference type="ARBA" id="ARBA00023163"/>
    </source>
</evidence>
<name>A0ABR7TCY4_9LACT</name>
<comment type="caution">
    <text evidence="5">The sequence shown here is derived from an EMBL/GenBank/DDBJ whole genome shotgun (WGS) entry which is preliminary data.</text>
</comment>
<evidence type="ECO:0000259" key="4">
    <source>
        <dbReference type="PROSITE" id="PS50949"/>
    </source>
</evidence>
<evidence type="ECO:0000256" key="1">
    <source>
        <dbReference type="ARBA" id="ARBA00023015"/>
    </source>
</evidence>
<dbReference type="Pfam" id="PF00392">
    <property type="entry name" value="GntR"/>
    <property type="match status" value="1"/>
</dbReference>
<dbReference type="InterPro" id="IPR036388">
    <property type="entry name" value="WH-like_DNA-bd_sf"/>
</dbReference>
<feature type="domain" description="HTH gntR-type" evidence="4">
    <location>
        <begin position="5"/>
        <end position="72"/>
    </location>
</feature>
<organism evidence="5 6">
    <name type="scientific">Carnobacterium inhibens</name>
    <dbReference type="NCBI Taxonomy" id="147709"/>
    <lineage>
        <taxon>Bacteria</taxon>
        <taxon>Bacillati</taxon>
        <taxon>Bacillota</taxon>
        <taxon>Bacilli</taxon>
        <taxon>Lactobacillales</taxon>
        <taxon>Carnobacteriaceae</taxon>
        <taxon>Carnobacterium</taxon>
    </lineage>
</organism>
<keyword evidence="3" id="KW-0804">Transcription</keyword>
<evidence type="ECO:0000256" key="2">
    <source>
        <dbReference type="ARBA" id="ARBA00023125"/>
    </source>
</evidence>
<dbReference type="InterPro" id="IPR000524">
    <property type="entry name" value="Tscrpt_reg_HTH_GntR"/>
</dbReference>
<dbReference type="Gene3D" id="1.10.10.10">
    <property type="entry name" value="Winged helix-like DNA-binding domain superfamily/Winged helix DNA-binding domain"/>
    <property type="match status" value="1"/>
</dbReference>
<sequence length="216" mass="25425">MSKPKKLVETVYQYSKDQILTKQWLPQTHITEIGLSKKLGISRTPIRQAFLRLEEEGYIAIEPNKGIRICENQISLQGFQERLEFMELILIDYLHFLQIKEIQFDATTLEEIVDRLKKQAHVREFEVFSSIEFEYWKSLYRYAKNTYTTSLFMEMIRSINGQTNEEIKGFLQISQATKVKHFNNILSLLKSNNYALARKEVRILINQLSLIAIQGI</sequence>
<dbReference type="Proteomes" id="UP000638836">
    <property type="component" value="Unassembled WGS sequence"/>
</dbReference>
<accession>A0ABR7TCY4</accession>
<dbReference type="PANTHER" id="PTHR43537:SF24">
    <property type="entry name" value="GLUCONATE OPERON TRANSCRIPTIONAL REPRESSOR"/>
    <property type="match status" value="1"/>
</dbReference>
<keyword evidence="1" id="KW-0805">Transcription regulation</keyword>
<gene>
    <name evidence="5" type="ORF">GLO26_08450</name>
</gene>
<dbReference type="EMBL" id="WNJQ01000007">
    <property type="protein sequence ID" value="MBC9825845.1"/>
    <property type="molecule type" value="Genomic_DNA"/>
</dbReference>
<dbReference type="PANTHER" id="PTHR43537">
    <property type="entry name" value="TRANSCRIPTIONAL REGULATOR, GNTR FAMILY"/>
    <property type="match status" value="1"/>
</dbReference>
<dbReference type="InterPro" id="IPR036390">
    <property type="entry name" value="WH_DNA-bd_sf"/>
</dbReference>
<dbReference type="PROSITE" id="PS50949">
    <property type="entry name" value="HTH_GNTR"/>
    <property type="match status" value="1"/>
</dbReference>
<protein>
    <submittedName>
        <fullName evidence="5">GntR family transcriptional regulator</fullName>
    </submittedName>
</protein>
<dbReference type="SMART" id="SM00345">
    <property type="entry name" value="HTH_GNTR"/>
    <property type="match status" value="1"/>
</dbReference>